<dbReference type="Proteomes" id="UP000064189">
    <property type="component" value="Unassembled WGS sequence"/>
</dbReference>
<dbReference type="AlphaFoldDB" id="A0A120GP92"/>
<evidence type="ECO:0000313" key="2">
    <source>
        <dbReference type="Proteomes" id="UP000064189"/>
    </source>
</evidence>
<name>A0A120GP92_9BACI</name>
<accession>A0A120GP92</accession>
<sequence>MEAGEITKRIVHIEDSDVALDQGVLIGGFPVDSVIFSNILSDRSKRASRMIYSQFGIKTTIALPYTDKDSKLLADYVSLLSELNIDQVILKVGTWGINHSFMDPGGFQHQDQQSIEGLQSWISEFKEYHDIPIYLHPIRQLSLPPQSFYKKVITELSGLHVPLSIDLGLVLSDCKNWGMKYKKEILALLRSNPSISMFWLSAVRKAGDAFIPCACESVDDQIWEMVDLLIGEDASLILMTDRLSSETQITSDVEKLMNAKGAVPKHEYYG</sequence>
<reference evidence="1 2" key="1">
    <citation type="submission" date="2015-11" db="EMBL/GenBank/DDBJ databases">
        <title>Genome Sequence of Bacillus simplex strain VanAntwerpen2.</title>
        <authorList>
            <person name="Couger M.B."/>
        </authorList>
    </citation>
    <scope>NUCLEOTIDE SEQUENCE [LARGE SCALE GENOMIC DNA]</scope>
    <source>
        <strain evidence="1 2">VanAntwerpen02</strain>
    </source>
</reference>
<comment type="caution">
    <text evidence="1">The sequence shown here is derived from an EMBL/GenBank/DDBJ whole genome shotgun (WGS) entry which is preliminary data.</text>
</comment>
<keyword evidence="2" id="KW-1185">Reference proteome</keyword>
<protein>
    <submittedName>
        <fullName evidence="1">Uncharacterized protein</fullName>
    </submittedName>
</protein>
<evidence type="ECO:0000313" key="1">
    <source>
        <dbReference type="EMBL" id="KWW17521.1"/>
    </source>
</evidence>
<gene>
    <name evidence="1" type="ORF">AS888_21085</name>
</gene>
<dbReference type="EMBL" id="LNNH01000027">
    <property type="protein sequence ID" value="KWW17521.1"/>
    <property type="molecule type" value="Genomic_DNA"/>
</dbReference>
<organism evidence="1 2">
    <name type="scientific">Peribacillus simplex</name>
    <dbReference type="NCBI Taxonomy" id="1478"/>
    <lineage>
        <taxon>Bacteria</taxon>
        <taxon>Bacillati</taxon>
        <taxon>Bacillota</taxon>
        <taxon>Bacilli</taxon>
        <taxon>Bacillales</taxon>
        <taxon>Bacillaceae</taxon>
        <taxon>Peribacillus</taxon>
    </lineage>
</organism>
<proteinExistence type="predicted"/>